<organism evidence="2 3">
    <name type="scientific">Caerostris darwini</name>
    <dbReference type="NCBI Taxonomy" id="1538125"/>
    <lineage>
        <taxon>Eukaryota</taxon>
        <taxon>Metazoa</taxon>
        <taxon>Ecdysozoa</taxon>
        <taxon>Arthropoda</taxon>
        <taxon>Chelicerata</taxon>
        <taxon>Arachnida</taxon>
        <taxon>Araneae</taxon>
        <taxon>Araneomorphae</taxon>
        <taxon>Entelegynae</taxon>
        <taxon>Araneoidea</taxon>
        <taxon>Araneidae</taxon>
        <taxon>Caerostris</taxon>
    </lineage>
</organism>
<keyword evidence="3" id="KW-1185">Reference proteome</keyword>
<name>A0AAV4SBR2_9ARAC</name>
<keyword evidence="1" id="KW-0472">Membrane</keyword>
<evidence type="ECO:0000256" key="1">
    <source>
        <dbReference type="SAM" id="Phobius"/>
    </source>
</evidence>
<dbReference type="AlphaFoldDB" id="A0AAV4SBR2"/>
<accession>A0AAV4SBR2</accession>
<protein>
    <submittedName>
        <fullName evidence="2">Uncharacterized protein</fullName>
    </submittedName>
</protein>
<comment type="caution">
    <text evidence="2">The sequence shown here is derived from an EMBL/GenBank/DDBJ whole genome shotgun (WGS) entry which is preliminary data.</text>
</comment>
<gene>
    <name evidence="2" type="ORF">CDAR_588411</name>
</gene>
<evidence type="ECO:0000313" key="3">
    <source>
        <dbReference type="Proteomes" id="UP001054837"/>
    </source>
</evidence>
<feature type="transmembrane region" description="Helical" evidence="1">
    <location>
        <begin position="12"/>
        <end position="30"/>
    </location>
</feature>
<sequence>MRQIKTVQHNKMDIRTVLIYCWTVVWNFIMNSPRLLAKFCKSILEELLIAWPEFREFFYSREFQSFLASPFFQILRQLPYFENSTFFQTFFDLLIPRSYNSIDNDFEKGNDDDDLD</sequence>
<keyword evidence="1" id="KW-0812">Transmembrane</keyword>
<proteinExistence type="predicted"/>
<reference evidence="2 3" key="1">
    <citation type="submission" date="2021-06" db="EMBL/GenBank/DDBJ databases">
        <title>Caerostris darwini draft genome.</title>
        <authorList>
            <person name="Kono N."/>
            <person name="Arakawa K."/>
        </authorList>
    </citation>
    <scope>NUCLEOTIDE SEQUENCE [LARGE SCALE GENOMIC DNA]</scope>
</reference>
<keyword evidence="1" id="KW-1133">Transmembrane helix</keyword>
<dbReference type="Proteomes" id="UP001054837">
    <property type="component" value="Unassembled WGS sequence"/>
</dbReference>
<dbReference type="EMBL" id="BPLQ01007461">
    <property type="protein sequence ID" value="GIY30272.1"/>
    <property type="molecule type" value="Genomic_DNA"/>
</dbReference>
<evidence type="ECO:0000313" key="2">
    <source>
        <dbReference type="EMBL" id="GIY30272.1"/>
    </source>
</evidence>